<evidence type="ECO:0000256" key="1">
    <source>
        <dbReference type="SAM" id="MobiDB-lite"/>
    </source>
</evidence>
<evidence type="ECO:0000313" key="3">
    <source>
        <dbReference type="Proteomes" id="UP000287651"/>
    </source>
</evidence>
<gene>
    <name evidence="2" type="ORF">B296_00057999</name>
</gene>
<organism evidence="2 3">
    <name type="scientific">Ensete ventricosum</name>
    <name type="common">Abyssinian banana</name>
    <name type="synonym">Musa ensete</name>
    <dbReference type="NCBI Taxonomy" id="4639"/>
    <lineage>
        <taxon>Eukaryota</taxon>
        <taxon>Viridiplantae</taxon>
        <taxon>Streptophyta</taxon>
        <taxon>Embryophyta</taxon>
        <taxon>Tracheophyta</taxon>
        <taxon>Spermatophyta</taxon>
        <taxon>Magnoliopsida</taxon>
        <taxon>Liliopsida</taxon>
        <taxon>Zingiberales</taxon>
        <taxon>Musaceae</taxon>
        <taxon>Ensete</taxon>
    </lineage>
</organism>
<feature type="compositionally biased region" description="Gly residues" evidence="1">
    <location>
        <begin position="41"/>
        <end position="51"/>
    </location>
</feature>
<feature type="region of interest" description="Disordered" evidence="1">
    <location>
        <begin position="39"/>
        <end position="80"/>
    </location>
</feature>
<dbReference type="AlphaFoldDB" id="A0A426XAS4"/>
<proteinExistence type="predicted"/>
<name>A0A426XAS4_ENSVE</name>
<sequence>MTLWLLNWGCEEMTRRPSPATPLKIHRLWSVRRRRAALKGGIAGTGRTGGGRQERGDTSPLPNSGAQLTARPGEAGRESD</sequence>
<accession>A0A426XAS4</accession>
<evidence type="ECO:0000313" key="2">
    <source>
        <dbReference type="EMBL" id="RRT36583.1"/>
    </source>
</evidence>
<reference evidence="2 3" key="1">
    <citation type="journal article" date="2014" name="Agronomy (Basel)">
        <title>A Draft Genome Sequence for Ensete ventricosum, the Drought-Tolerant Tree Against Hunger.</title>
        <authorList>
            <person name="Harrison J."/>
            <person name="Moore K.A."/>
            <person name="Paszkiewicz K."/>
            <person name="Jones T."/>
            <person name="Grant M."/>
            <person name="Ambacheew D."/>
            <person name="Muzemil S."/>
            <person name="Studholme D.J."/>
        </authorList>
    </citation>
    <scope>NUCLEOTIDE SEQUENCE [LARGE SCALE GENOMIC DNA]</scope>
</reference>
<dbReference type="EMBL" id="AMZH03023397">
    <property type="protein sequence ID" value="RRT36583.1"/>
    <property type="molecule type" value="Genomic_DNA"/>
</dbReference>
<protein>
    <submittedName>
        <fullName evidence="2">Uncharacterized protein</fullName>
    </submittedName>
</protein>
<comment type="caution">
    <text evidence="2">The sequence shown here is derived from an EMBL/GenBank/DDBJ whole genome shotgun (WGS) entry which is preliminary data.</text>
</comment>
<dbReference type="Proteomes" id="UP000287651">
    <property type="component" value="Unassembled WGS sequence"/>
</dbReference>